<reference evidence="2 3" key="1">
    <citation type="submission" date="2016-10" db="EMBL/GenBank/DDBJ databases">
        <authorList>
            <person name="de Groot N.N."/>
        </authorList>
    </citation>
    <scope>NUCLEOTIDE SEQUENCE [LARGE SCALE GENOMIC DNA]</scope>
    <source>
        <strain evidence="2 3">DSM 22489</strain>
    </source>
</reference>
<dbReference type="EMBL" id="FNVA01000006">
    <property type="protein sequence ID" value="SEG54505.1"/>
    <property type="molecule type" value="Genomic_DNA"/>
</dbReference>
<keyword evidence="1" id="KW-0472">Membrane</keyword>
<keyword evidence="3" id="KW-1185">Reference proteome</keyword>
<accession>A0A1H6B2D7</accession>
<keyword evidence="1" id="KW-1133">Transmembrane helix</keyword>
<dbReference type="AlphaFoldDB" id="A0A1H6B2D7"/>
<keyword evidence="1" id="KW-0812">Transmembrane</keyword>
<evidence type="ECO:0000256" key="1">
    <source>
        <dbReference type="SAM" id="Phobius"/>
    </source>
</evidence>
<feature type="transmembrane region" description="Helical" evidence="1">
    <location>
        <begin position="20"/>
        <end position="41"/>
    </location>
</feature>
<evidence type="ECO:0000313" key="3">
    <source>
        <dbReference type="Proteomes" id="UP000236728"/>
    </source>
</evidence>
<proteinExistence type="predicted"/>
<organism evidence="2 3">
    <name type="scientific">Bryocella elongata</name>
    <dbReference type="NCBI Taxonomy" id="863522"/>
    <lineage>
        <taxon>Bacteria</taxon>
        <taxon>Pseudomonadati</taxon>
        <taxon>Acidobacteriota</taxon>
        <taxon>Terriglobia</taxon>
        <taxon>Terriglobales</taxon>
        <taxon>Acidobacteriaceae</taxon>
        <taxon>Bryocella</taxon>
    </lineage>
</organism>
<sequence length="60" mass="6228">MLWAAPLLFRFLVEENGQDLVEYALVAGCIGLAAIASLKILTNGISNVFSGVGSTLTSAT</sequence>
<name>A0A1H6B2D7_9BACT</name>
<dbReference type="Proteomes" id="UP000236728">
    <property type="component" value="Unassembled WGS sequence"/>
</dbReference>
<evidence type="ECO:0000313" key="2">
    <source>
        <dbReference type="EMBL" id="SEG54505.1"/>
    </source>
</evidence>
<gene>
    <name evidence="2" type="ORF">SAMN05421819_3425</name>
</gene>
<dbReference type="OrthoDB" id="123501at2"/>
<protein>
    <submittedName>
        <fullName evidence="2">Pilus assembly protein Flp/PilA</fullName>
    </submittedName>
</protein>